<dbReference type="EMBL" id="JAJSOF020000031">
    <property type="protein sequence ID" value="KAJ4431349.1"/>
    <property type="molecule type" value="Genomic_DNA"/>
</dbReference>
<keyword evidence="2" id="KW-1185">Reference proteome</keyword>
<dbReference type="Proteomes" id="UP001148838">
    <property type="component" value="Unassembled WGS sequence"/>
</dbReference>
<protein>
    <submittedName>
        <fullName evidence="1">Uncharacterized protein</fullName>
    </submittedName>
</protein>
<sequence>MLNRAIKEISTASMMNAAKETVEINGSTDIAVAVDGILGNEEDMHHLAILRRLVNEWKGKKLSYGKALSGKGRLIGTEIDNIQRYYGLAIRNNCHDLSSMKKTVWATYFHKLSTDETPQHGLCPAGADS</sequence>
<evidence type="ECO:0000313" key="2">
    <source>
        <dbReference type="Proteomes" id="UP001148838"/>
    </source>
</evidence>
<reference evidence="1 2" key="1">
    <citation type="journal article" date="2022" name="Allergy">
        <title>Genome assembly and annotation of Periplaneta americana reveal a comprehensive cockroach allergen profile.</title>
        <authorList>
            <person name="Wang L."/>
            <person name="Xiong Q."/>
            <person name="Saelim N."/>
            <person name="Wang L."/>
            <person name="Nong W."/>
            <person name="Wan A.T."/>
            <person name="Shi M."/>
            <person name="Liu X."/>
            <person name="Cao Q."/>
            <person name="Hui J.H.L."/>
            <person name="Sookrung N."/>
            <person name="Leung T.F."/>
            <person name="Tungtrongchitr A."/>
            <person name="Tsui S.K.W."/>
        </authorList>
    </citation>
    <scope>NUCLEOTIDE SEQUENCE [LARGE SCALE GENOMIC DNA]</scope>
    <source>
        <strain evidence="1">PWHHKU_190912</strain>
    </source>
</reference>
<comment type="caution">
    <text evidence="1">The sequence shown here is derived from an EMBL/GenBank/DDBJ whole genome shotgun (WGS) entry which is preliminary data.</text>
</comment>
<name>A0ABQ8SB98_PERAM</name>
<organism evidence="1 2">
    <name type="scientific">Periplaneta americana</name>
    <name type="common">American cockroach</name>
    <name type="synonym">Blatta americana</name>
    <dbReference type="NCBI Taxonomy" id="6978"/>
    <lineage>
        <taxon>Eukaryota</taxon>
        <taxon>Metazoa</taxon>
        <taxon>Ecdysozoa</taxon>
        <taxon>Arthropoda</taxon>
        <taxon>Hexapoda</taxon>
        <taxon>Insecta</taxon>
        <taxon>Pterygota</taxon>
        <taxon>Neoptera</taxon>
        <taxon>Polyneoptera</taxon>
        <taxon>Dictyoptera</taxon>
        <taxon>Blattodea</taxon>
        <taxon>Blattoidea</taxon>
        <taxon>Blattidae</taxon>
        <taxon>Blattinae</taxon>
        <taxon>Periplaneta</taxon>
    </lineage>
</organism>
<accession>A0ABQ8SB98</accession>
<evidence type="ECO:0000313" key="1">
    <source>
        <dbReference type="EMBL" id="KAJ4431349.1"/>
    </source>
</evidence>
<gene>
    <name evidence="1" type="ORF">ANN_19946</name>
</gene>
<proteinExistence type="predicted"/>